<dbReference type="Gene3D" id="3.40.50.620">
    <property type="entry name" value="HUPs"/>
    <property type="match status" value="1"/>
</dbReference>
<dbReference type="NCBIfam" id="NF006330">
    <property type="entry name" value="PRK08560.1"/>
    <property type="match status" value="1"/>
</dbReference>
<evidence type="ECO:0000313" key="14">
    <source>
        <dbReference type="Proteomes" id="UP000229681"/>
    </source>
</evidence>
<dbReference type="AlphaFoldDB" id="A0A2M8PF29"/>
<comment type="caution">
    <text evidence="13">The sequence shown here is derived from an EMBL/GenBank/DDBJ whole genome shotgun (WGS) entry which is preliminary data.</text>
</comment>
<dbReference type="GO" id="GO:0004830">
    <property type="term" value="F:tryptophan-tRNA ligase activity"/>
    <property type="evidence" value="ECO:0007669"/>
    <property type="project" value="UniProtKB-EC"/>
</dbReference>
<protein>
    <recommendedName>
        <fullName evidence="10">Tyrosyl-tRNA synthetase</fullName>
        <ecNumber evidence="2">6.1.1.1</ecNumber>
        <ecNumber evidence="3">6.1.1.2</ecNumber>
    </recommendedName>
</protein>
<evidence type="ECO:0000256" key="4">
    <source>
        <dbReference type="ARBA" id="ARBA00022490"/>
    </source>
</evidence>
<evidence type="ECO:0000256" key="5">
    <source>
        <dbReference type="ARBA" id="ARBA00022598"/>
    </source>
</evidence>
<dbReference type="GO" id="GO:0006437">
    <property type="term" value="P:tyrosyl-tRNA aminoacylation"/>
    <property type="evidence" value="ECO:0007669"/>
    <property type="project" value="InterPro"/>
</dbReference>
<reference evidence="13 14" key="1">
    <citation type="submission" date="2017-11" db="EMBL/GenBank/DDBJ databases">
        <title>Evolution of Phototrophy in the Chloroflexi Phylum Driven by Horizontal Gene Transfer.</title>
        <authorList>
            <person name="Ward L.M."/>
            <person name="Hemp J."/>
            <person name="Shih P.M."/>
            <person name="Mcglynn S.E."/>
            <person name="Fischer W."/>
        </authorList>
    </citation>
    <scope>NUCLEOTIDE SEQUENCE [LARGE SCALE GENOMIC DNA]</scope>
    <source>
        <strain evidence="13">JP3_13</strain>
    </source>
</reference>
<evidence type="ECO:0000256" key="7">
    <source>
        <dbReference type="ARBA" id="ARBA00022840"/>
    </source>
</evidence>
<comment type="similarity">
    <text evidence="1 12">Belongs to the class-I aminoacyl-tRNA synthetase family.</text>
</comment>
<dbReference type="PANTHER" id="PTHR46264">
    <property type="entry name" value="TYROSINE-TRNA LIGASE"/>
    <property type="match status" value="1"/>
</dbReference>
<evidence type="ECO:0000313" key="13">
    <source>
        <dbReference type="EMBL" id="PJF36155.1"/>
    </source>
</evidence>
<dbReference type="PANTHER" id="PTHR46264:SF4">
    <property type="entry name" value="TYROSINE--TRNA LIGASE, CYTOPLASMIC"/>
    <property type="match status" value="1"/>
</dbReference>
<evidence type="ECO:0000256" key="6">
    <source>
        <dbReference type="ARBA" id="ARBA00022741"/>
    </source>
</evidence>
<comment type="catalytic activity">
    <reaction evidence="11">
        <text>tRNA(Tyr) + L-tyrosine + ATP = L-tyrosyl-tRNA(Tyr) + AMP + diphosphate + H(+)</text>
        <dbReference type="Rhea" id="RHEA:10220"/>
        <dbReference type="Rhea" id="RHEA-COMP:9706"/>
        <dbReference type="Rhea" id="RHEA-COMP:9707"/>
        <dbReference type="ChEBI" id="CHEBI:15378"/>
        <dbReference type="ChEBI" id="CHEBI:30616"/>
        <dbReference type="ChEBI" id="CHEBI:33019"/>
        <dbReference type="ChEBI" id="CHEBI:58315"/>
        <dbReference type="ChEBI" id="CHEBI:78442"/>
        <dbReference type="ChEBI" id="CHEBI:78536"/>
        <dbReference type="ChEBI" id="CHEBI:456215"/>
        <dbReference type="EC" id="6.1.1.1"/>
    </reaction>
</comment>
<keyword evidence="7 12" id="KW-0067">ATP-binding</keyword>
<dbReference type="HAMAP" id="MF_02009">
    <property type="entry name" value="Tyr_tRNA_synth_type4"/>
    <property type="match status" value="1"/>
</dbReference>
<sequence length="376" mass="42014">MSIEQRAALITRNLEEVIGAEEIPALLAQAMPLRHYIGLEISGKLHLGTGLMCMQKVRDLQRAGVHCIVFLADWHTWINDKLGGDRERIKRVAVGYFKEGLKASLAALGGDPEALEFVLGSELYHHNDAYWETLIEVGKNTTLNRILRSISIMGRNEGESIDFAKLIYPPMQVADIFILRANIAHGGMDQRKAHVIARDVANMLTVAPLRDAAGKVIKPIAIHHHLLLGLDKPPQWPVDAEKLRELRTAMKMSKSKPRSAVFIHDSPDEIRAKMRKAFCPPPSDGVAFNPVLDWAEHLIFRNEQTLFVPRTPENGGNVTFESYEALVAAYSDGSLHPMDLKNALSEALIALLEPVRKHFEAHAEIKAMWTELEAML</sequence>
<evidence type="ECO:0000256" key="8">
    <source>
        <dbReference type="ARBA" id="ARBA00022917"/>
    </source>
</evidence>
<dbReference type="EC" id="6.1.1.2" evidence="3"/>
<dbReference type="PIRSF" id="PIRSF006588">
    <property type="entry name" value="TyrRS_arch_euk"/>
    <property type="match status" value="1"/>
</dbReference>
<dbReference type="InterPro" id="IPR050489">
    <property type="entry name" value="Tyr-tRNA_synthase"/>
</dbReference>
<keyword evidence="5 12" id="KW-0436">Ligase</keyword>
<dbReference type="EC" id="6.1.1.1" evidence="2"/>
<dbReference type="GO" id="GO:0006436">
    <property type="term" value="P:tryptophanyl-tRNA aminoacylation"/>
    <property type="evidence" value="ECO:0007669"/>
    <property type="project" value="InterPro"/>
</dbReference>
<organism evidence="13 14">
    <name type="scientific">Candidatus Thermofonsia Clade 1 bacterium</name>
    <dbReference type="NCBI Taxonomy" id="2364210"/>
    <lineage>
        <taxon>Bacteria</taxon>
        <taxon>Bacillati</taxon>
        <taxon>Chloroflexota</taxon>
        <taxon>Candidatus Thermofontia</taxon>
        <taxon>Candidatus Thermofonsia Clade 1</taxon>
    </lineage>
</organism>
<evidence type="ECO:0000256" key="3">
    <source>
        <dbReference type="ARBA" id="ARBA00013161"/>
    </source>
</evidence>
<dbReference type="SUPFAM" id="SSF52374">
    <property type="entry name" value="Nucleotidylyl transferase"/>
    <property type="match status" value="1"/>
</dbReference>
<dbReference type="Proteomes" id="UP000229681">
    <property type="component" value="Unassembled WGS sequence"/>
</dbReference>
<dbReference type="Pfam" id="PF00579">
    <property type="entry name" value="tRNA-synt_1b"/>
    <property type="match status" value="1"/>
</dbReference>
<name>A0A2M8PF29_9CHLR</name>
<dbReference type="InterPro" id="IPR023678">
    <property type="entry name" value="Tyr-tRNA-ligase_4"/>
</dbReference>
<keyword evidence="8 12" id="KW-0648">Protein biosynthesis</keyword>
<evidence type="ECO:0000256" key="11">
    <source>
        <dbReference type="ARBA" id="ARBA00048248"/>
    </source>
</evidence>
<dbReference type="GO" id="GO:0005737">
    <property type="term" value="C:cytoplasm"/>
    <property type="evidence" value="ECO:0007669"/>
    <property type="project" value="InterPro"/>
</dbReference>
<dbReference type="InterPro" id="IPR014729">
    <property type="entry name" value="Rossmann-like_a/b/a_fold"/>
</dbReference>
<keyword evidence="6 12" id="KW-0547">Nucleotide-binding</keyword>
<dbReference type="InterPro" id="IPR023617">
    <property type="entry name" value="Tyr-tRNA-ligase_arc/euk-type"/>
</dbReference>
<evidence type="ECO:0000256" key="12">
    <source>
        <dbReference type="RuleBase" id="RU363036"/>
    </source>
</evidence>
<keyword evidence="4" id="KW-0963">Cytoplasm</keyword>
<evidence type="ECO:0000256" key="9">
    <source>
        <dbReference type="ARBA" id="ARBA00023146"/>
    </source>
</evidence>
<evidence type="ECO:0000256" key="10">
    <source>
        <dbReference type="ARBA" id="ARBA00033323"/>
    </source>
</evidence>
<dbReference type="InterPro" id="IPR002305">
    <property type="entry name" value="aa-tRNA-synth_Ic"/>
</dbReference>
<dbReference type="InterPro" id="IPR002306">
    <property type="entry name" value="Trp-tRNA-ligase"/>
</dbReference>
<dbReference type="Gene3D" id="1.10.240.10">
    <property type="entry name" value="Tyrosyl-Transfer RNA Synthetase"/>
    <property type="match status" value="1"/>
</dbReference>
<proteinExistence type="inferred from homology"/>
<dbReference type="GO" id="GO:0004831">
    <property type="term" value="F:tyrosine-tRNA ligase activity"/>
    <property type="evidence" value="ECO:0007669"/>
    <property type="project" value="UniProtKB-EC"/>
</dbReference>
<gene>
    <name evidence="13" type="ORF">CUN49_06930</name>
</gene>
<keyword evidence="9 12" id="KW-0030">Aminoacyl-tRNA synthetase</keyword>
<evidence type="ECO:0000256" key="2">
    <source>
        <dbReference type="ARBA" id="ARBA00013160"/>
    </source>
</evidence>
<dbReference type="PRINTS" id="PR01039">
    <property type="entry name" value="TRNASYNTHTRP"/>
</dbReference>
<dbReference type="EMBL" id="PGTM01000076">
    <property type="protein sequence ID" value="PJF36155.1"/>
    <property type="molecule type" value="Genomic_DNA"/>
</dbReference>
<accession>A0A2M8PF29</accession>
<dbReference type="GO" id="GO:0005524">
    <property type="term" value="F:ATP binding"/>
    <property type="evidence" value="ECO:0007669"/>
    <property type="project" value="UniProtKB-KW"/>
</dbReference>
<evidence type="ECO:0000256" key="1">
    <source>
        <dbReference type="ARBA" id="ARBA00005594"/>
    </source>
</evidence>